<evidence type="ECO:0000313" key="2">
    <source>
        <dbReference type="Proteomes" id="UP000069697"/>
    </source>
</evidence>
<dbReference type="AlphaFoldDB" id="A0A100VLD5"/>
<accession>A0A100VLD5</accession>
<proteinExistence type="predicted"/>
<evidence type="ECO:0000313" key="1">
    <source>
        <dbReference type="EMBL" id="GAS81997.1"/>
    </source>
</evidence>
<reference evidence="2" key="2">
    <citation type="submission" date="2016-01" db="EMBL/GenBank/DDBJ databases">
        <title>Draft Genome Sequence of Paenibacillus amylolyticus Heshi-A3 that Was Isolated from Fermented Rice Bran with Aging Salted Mackerel, Which Was Named Heshiko as Traditional Fermented Seafood in Japan.</title>
        <authorList>
            <person name="Akuzawa S."/>
            <person name="Nakagawa J."/>
            <person name="Kanekatsu T."/>
            <person name="Kubota E."/>
            <person name="Ohtake R."/>
            <person name="Suzuki T."/>
            <person name="Kanesaki Y."/>
        </authorList>
    </citation>
    <scope>NUCLEOTIDE SEQUENCE [LARGE SCALE GENOMIC DNA]</scope>
    <source>
        <strain evidence="2">Heshi-A3</strain>
    </source>
</reference>
<organism evidence="1 2">
    <name type="scientific">Paenibacillus amylolyticus</name>
    <dbReference type="NCBI Taxonomy" id="1451"/>
    <lineage>
        <taxon>Bacteria</taxon>
        <taxon>Bacillati</taxon>
        <taxon>Bacillota</taxon>
        <taxon>Bacilli</taxon>
        <taxon>Bacillales</taxon>
        <taxon>Paenibacillaceae</taxon>
        <taxon>Paenibacillus</taxon>
    </lineage>
</organism>
<comment type="caution">
    <text evidence="1">The sequence shown here is derived from an EMBL/GenBank/DDBJ whole genome shotgun (WGS) entry which is preliminary data.</text>
</comment>
<dbReference type="EMBL" id="BCNV01000001">
    <property type="protein sequence ID" value="GAS81997.1"/>
    <property type="molecule type" value="Genomic_DNA"/>
</dbReference>
<dbReference type="Proteomes" id="UP000069697">
    <property type="component" value="Unassembled WGS sequence"/>
</dbReference>
<gene>
    <name evidence="1" type="ORF">PAHA3_2071</name>
</gene>
<name>A0A100VLD5_PAEAM</name>
<reference evidence="1 2" key="1">
    <citation type="journal article" date="2016" name="Genome Announc.">
        <title>Draft Genome Sequence of Paenibacillus amylolyticus Heshi-A3, Isolated from Fermented Rice Bran in a Japanese Fermented Seafood Dish.</title>
        <authorList>
            <person name="Akuzawa S."/>
            <person name="Nagaoka J."/>
            <person name="Kanekatsu M."/>
            <person name="Kubota E."/>
            <person name="Ohtake R."/>
            <person name="Suzuki T."/>
            <person name="Kanesaki Y."/>
        </authorList>
    </citation>
    <scope>NUCLEOTIDE SEQUENCE [LARGE SCALE GENOMIC DNA]</scope>
    <source>
        <strain evidence="1 2">Heshi-A3</strain>
    </source>
</reference>
<protein>
    <submittedName>
        <fullName evidence="1">Uncharacterized protein</fullName>
    </submittedName>
</protein>
<sequence>MKCDCGRFITQNAKALASIYETDGGKCIHCLSETLSVPYQELVDRYMGIYECRPCAQDKKKEELRRKLLGLGG</sequence>